<keyword evidence="4" id="KW-0963">Cytoplasm</keyword>
<dbReference type="SUPFAM" id="SSF55811">
    <property type="entry name" value="Nudix"/>
    <property type="match status" value="1"/>
</dbReference>
<keyword evidence="6" id="KW-0460">Magnesium</keyword>
<dbReference type="InterPro" id="IPR015797">
    <property type="entry name" value="NUDIX_hydrolase-like_dom_sf"/>
</dbReference>
<organism evidence="13 14">
    <name type="scientific">Pinctada imbricata</name>
    <name type="common">Atlantic pearl-oyster</name>
    <name type="synonym">Pinctada martensii</name>
    <dbReference type="NCBI Taxonomy" id="66713"/>
    <lineage>
        <taxon>Eukaryota</taxon>
        <taxon>Metazoa</taxon>
        <taxon>Spiralia</taxon>
        <taxon>Lophotrochozoa</taxon>
        <taxon>Mollusca</taxon>
        <taxon>Bivalvia</taxon>
        <taxon>Autobranchia</taxon>
        <taxon>Pteriomorphia</taxon>
        <taxon>Pterioida</taxon>
        <taxon>Pterioidea</taxon>
        <taxon>Pteriidae</taxon>
        <taxon>Pinctada</taxon>
    </lineage>
</organism>
<evidence type="ECO:0000256" key="10">
    <source>
        <dbReference type="ARBA" id="ARBA00071467"/>
    </source>
</evidence>
<comment type="catalytic activity">
    <reaction evidence="7">
        <text>UDP-sugar + H2O = UMP + alpha-D-aldose 1-phosphate.</text>
        <dbReference type="EC" id="3.6.1.45"/>
    </reaction>
</comment>
<dbReference type="PANTHER" id="PTHR11839:SF15">
    <property type="entry name" value="URIDINE DIPHOSPHATE GLUCOSE PYROPHOSPHATASE NUDT14"/>
    <property type="match status" value="1"/>
</dbReference>
<evidence type="ECO:0000256" key="6">
    <source>
        <dbReference type="ARBA" id="ARBA00022842"/>
    </source>
</evidence>
<proteinExistence type="predicted"/>
<dbReference type="GO" id="GO:0008768">
    <property type="term" value="F:UDP-sugar diphosphatase activity"/>
    <property type="evidence" value="ECO:0007669"/>
    <property type="project" value="UniProtKB-EC"/>
</dbReference>
<dbReference type="GO" id="GO:0006753">
    <property type="term" value="P:nucleoside phosphate metabolic process"/>
    <property type="evidence" value="ECO:0007669"/>
    <property type="project" value="TreeGrafter"/>
</dbReference>
<evidence type="ECO:0000256" key="3">
    <source>
        <dbReference type="ARBA" id="ARBA00011738"/>
    </source>
</evidence>
<reference evidence="13" key="1">
    <citation type="submission" date="2019-08" db="EMBL/GenBank/DDBJ databases">
        <title>The improved chromosome-level genome for the pearl oyster Pinctada fucata martensii using PacBio sequencing and Hi-C.</title>
        <authorList>
            <person name="Zheng Z."/>
        </authorList>
    </citation>
    <scope>NUCLEOTIDE SEQUENCE</scope>
    <source>
        <strain evidence="13">ZZ-2019</strain>
        <tissue evidence="13">Adductor muscle</tissue>
    </source>
</reference>
<dbReference type="EC" id="3.6.1.45" evidence="9"/>
<evidence type="ECO:0000256" key="5">
    <source>
        <dbReference type="ARBA" id="ARBA00022801"/>
    </source>
</evidence>
<dbReference type="AlphaFoldDB" id="A0AA88Y519"/>
<accession>A0AA88Y519</accession>
<comment type="subcellular location">
    <subcellularLocation>
        <location evidence="2">Cytoplasm</location>
    </subcellularLocation>
</comment>
<gene>
    <name evidence="13" type="ORF">FSP39_016256</name>
</gene>
<evidence type="ECO:0000256" key="4">
    <source>
        <dbReference type="ARBA" id="ARBA00022490"/>
    </source>
</evidence>
<comment type="subunit">
    <text evidence="3">Homodimer.</text>
</comment>
<evidence type="ECO:0000259" key="12">
    <source>
        <dbReference type="PROSITE" id="PS51462"/>
    </source>
</evidence>
<keyword evidence="5" id="KW-0378">Hydrolase</keyword>
<evidence type="ECO:0000256" key="9">
    <source>
        <dbReference type="ARBA" id="ARBA00066480"/>
    </source>
</evidence>
<evidence type="ECO:0000256" key="7">
    <source>
        <dbReference type="ARBA" id="ARBA00051086"/>
    </source>
</evidence>
<dbReference type="Proteomes" id="UP001186944">
    <property type="component" value="Unassembled WGS sequence"/>
</dbReference>
<dbReference type="GO" id="GO:0005737">
    <property type="term" value="C:cytoplasm"/>
    <property type="evidence" value="ECO:0007669"/>
    <property type="project" value="UniProtKB-SubCell"/>
</dbReference>
<comment type="cofactor">
    <cofactor evidence="1">
        <name>Mg(2+)</name>
        <dbReference type="ChEBI" id="CHEBI:18420"/>
    </cofactor>
</comment>
<dbReference type="GO" id="GO:0019693">
    <property type="term" value="P:ribose phosphate metabolic process"/>
    <property type="evidence" value="ECO:0007669"/>
    <property type="project" value="TreeGrafter"/>
</dbReference>
<comment type="function">
    <text evidence="8">Hydrolyzes UDP-glucose to glucose 1-phosphate and UMP and ADP-ribose to ribose 5-phosphate and AMP. The physiological substrate is probably UDP-glucose. Poor activity on other substrates such as ADP-glucose, CDP-glucose, GDP-glucose and GDP-mannose.</text>
</comment>
<dbReference type="EMBL" id="VSWD01000009">
    <property type="protein sequence ID" value="KAK3093479.1"/>
    <property type="molecule type" value="Genomic_DNA"/>
</dbReference>
<feature type="domain" description="Nudix hydrolase" evidence="12">
    <location>
        <begin position="2"/>
        <end position="164"/>
    </location>
</feature>
<evidence type="ECO:0000256" key="2">
    <source>
        <dbReference type="ARBA" id="ARBA00004496"/>
    </source>
</evidence>
<dbReference type="Gene3D" id="3.90.79.10">
    <property type="entry name" value="Nucleoside Triphosphate Pyrophosphohydrolase"/>
    <property type="match status" value="1"/>
</dbReference>
<evidence type="ECO:0000313" key="14">
    <source>
        <dbReference type="Proteomes" id="UP001186944"/>
    </source>
</evidence>
<dbReference type="PANTHER" id="PTHR11839">
    <property type="entry name" value="UDP/ADP-SUGAR PYROPHOSPHATASE"/>
    <property type="match status" value="1"/>
</dbReference>
<evidence type="ECO:0000256" key="1">
    <source>
        <dbReference type="ARBA" id="ARBA00001946"/>
    </source>
</evidence>
<dbReference type="CDD" id="cd18887">
    <property type="entry name" value="NUDIX_UGPPase_Nudt14"/>
    <property type="match status" value="1"/>
</dbReference>
<comment type="caution">
    <text evidence="13">The sequence shown here is derived from an EMBL/GenBank/DDBJ whole genome shotgun (WGS) entry which is preliminary data.</text>
</comment>
<sequence>MEVHGSVAIVILNKSRNVMVFVKQFRPAIYICEAELVQTEEKDTCRIDTQKYPGSNGITYELCAGIIDKDVDPVVIAQGEILEECGYKVPIEQIEKITSYRSGVGVSGSRQHLFYAEVTDDMKVGQGGGVQAEGEMIDVVEIPVDKCMDFVMDEEINRPVGMMFAIMWFFENKYKRT</sequence>
<dbReference type="InterPro" id="IPR000086">
    <property type="entry name" value="NUDIX_hydrolase_dom"/>
</dbReference>
<dbReference type="NCBIfam" id="TIGR00052">
    <property type="entry name" value="nudix-type nucleoside diphosphatase, YffH/AdpP family"/>
    <property type="match status" value="1"/>
</dbReference>
<name>A0AA88Y519_PINIB</name>
<dbReference type="InterPro" id="IPR004385">
    <property type="entry name" value="NDP_pyrophosphatase"/>
</dbReference>
<dbReference type="GO" id="GO:0046872">
    <property type="term" value="F:metal ion binding"/>
    <property type="evidence" value="ECO:0007669"/>
    <property type="project" value="InterPro"/>
</dbReference>
<dbReference type="FunFam" id="3.90.79.10:FF:000035">
    <property type="entry name" value="Uridine diphosphate glucose pyrophosphatase"/>
    <property type="match status" value="1"/>
</dbReference>
<keyword evidence="14" id="KW-1185">Reference proteome</keyword>
<evidence type="ECO:0000256" key="11">
    <source>
        <dbReference type="ARBA" id="ARBA00080475"/>
    </source>
</evidence>
<protein>
    <recommendedName>
        <fullName evidence="10">Uridine diphosphate glucose pyrophosphatase NUDT14</fullName>
        <ecNumber evidence="9">3.6.1.45</ecNumber>
    </recommendedName>
    <alternativeName>
        <fullName evidence="11">Nucleoside diphosphate-linked moiety X motif 14</fullName>
    </alternativeName>
</protein>
<evidence type="ECO:0000256" key="8">
    <source>
        <dbReference type="ARBA" id="ARBA00054674"/>
    </source>
</evidence>
<evidence type="ECO:0000313" key="13">
    <source>
        <dbReference type="EMBL" id="KAK3093479.1"/>
    </source>
</evidence>
<dbReference type="PROSITE" id="PS51462">
    <property type="entry name" value="NUDIX"/>
    <property type="match status" value="1"/>
</dbReference>